<sequence>MPPLERNRAWILTHPRPLPRRRGADARRREEGRYWMSRTGLPPTEAVHDVVSLGWLPVP</sequence>
<dbReference type="EMBL" id="VFMN01000001">
    <property type="protein sequence ID" value="TQJ09540.1"/>
    <property type="molecule type" value="Genomic_DNA"/>
</dbReference>
<dbReference type="AlphaFoldDB" id="A0A542E2H8"/>
<dbReference type="Proteomes" id="UP000317893">
    <property type="component" value="Unassembled WGS sequence"/>
</dbReference>
<name>A0A542E2H8_9MICO</name>
<reference evidence="1 2" key="1">
    <citation type="submission" date="2019-06" db="EMBL/GenBank/DDBJ databases">
        <title>Sequencing the genomes of 1000 actinobacteria strains.</title>
        <authorList>
            <person name="Klenk H.-P."/>
        </authorList>
    </citation>
    <scope>NUCLEOTIDE SEQUENCE [LARGE SCALE GENOMIC DNA]</scope>
    <source>
        <strain evidence="1 2">DSM 18607</strain>
    </source>
</reference>
<accession>A0A542E2H8</accession>
<organism evidence="1 2">
    <name type="scientific">Lapillicoccus jejuensis</name>
    <dbReference type="NCBI Taxonomy" id="402171"/>
    <lineage>
        <taxon>Bacteria</taxon>
        <taxon>Bacillati</taxon>
        <taxon>Actinomycetota</taxon>
        <taxon>Actinomycetes</taxon>
        <taxon>Micrococcales</taxon>
        <taxon>Intrasporangiaceae</taxon>
        <taxon>Lapillicoccus</taxon>
    </lineage>
</organism>
<proteinExistence type="predicted"/>
<keyword evidence="2" id="KW-1185">Reference proteome</keyword>
<protein>
    <submittedName>
        <fullName evidence="1">Uncharacterized protein</fullName>
    </submittedName>
</protein>
<evidence type="ECO:0000313" key="2">
    <source>
        <dbReference type="Proteomes" id="UP000317893"/>
    </source>
</evidence>
<evidence type="ECO:0000313" key="1">
    <source>
        <dbReference type="EMBL" id="TQJ09540.1"/>
    </source>
</evidence>
<gene>
    <name evidence="1" type="ORF">FB458_2652</name>
</gene>
<comment type="caution">
    <text evidence="1">The sequence shown here is derived from an EMBL/GenBank/DDBJ whole genome shotgun (WGS) entry which is preliminary data.</text>
</comment>